<gene>
    <name evidence="1" type="ORF">T440DRAFT_353549</name>
</gene>
<dbReference type="InterPro" id="IPR036397">
    <property type="entry name" value="RNaseH_sf"/>
</dbReference>
<evidence type="ECO:0000313" key="1">
    <source>
        <dbReference type="EMBL" id="KAF2851951.1"/>
    </source>
</evidence>
<keyword evidence="2" id="KW-1185">Reference proteome</keyword>
<dbReference type="OrthoDB" id="1920326at2759"/>
<dbReference type="AlphaFoldDB" id="A0A6A7B8Z3"/>
<evidence type="ECO:0008006" key="3">
    <source>
        <dbReference type="Google" id="ProtNLM"/>
    </source>
</evidence>
<proteinExistence type="predicted"/>
<organism evidence="1 2">
    <name type="scientific">Plenodomus tracheiphilus IPT5</name>
    <dbReference type="NCBI Taxonomy" id="1408161"/>
    <lineage>
        <taxon>Eukaryota</taxon>
        <taxon>Fungi</taxon>
        <taxon>Dikarya</taxon>
        <taxon>Ascomycota</taxon>
        <taxon>Pezizomycotina</taxon>
        <taxon>Dothideomycetes</taxon>
        <taxon>Pleosporomycetidae</taxon>
        <taxon>Pleosporales</taxon>
        <taxon>Pleosporineae</taxon>
        <taxon>Leptosphaeriaceae</taxon>
        <taxon>Plenodomus</taxon>
    </lineage>
</organism>
<accession>A0A6A7B8Z3</accession>
<dbReference type="GO" id="GO:0003676">
    <property type="term" value="F:nucleic acid binding"/>
    <property type="evidence" value="ECO:0007669"/>
    <property type="project" value="InterPro"/>
</dbReference>
<evidence type="ECO:0000313" key="2">
    <source>
        <dbReference type="Proteomes" id="UP000799423"/>
    </source>
</evidence>
<sequence>MSDGTTISNPVSDAPAMKVAEKAQWPLSYRLQPSKAKPSTIQTFGIGSNNPPPRRWWSHQLYRGPGDKEVEILYSRNKAQSELVAQHFIDEPILGFDMEWPWNDWKKKDLQNKVGLIQIASESKIGLFHIGLHPGKTTEDIIAPTLRRIIESPKIGKVGVHILGADFGRLNRYFCLKPQGAIESSHLYRLVKFGTHKPELVSVKLVSLAH</sequence>
<dbReference type="SUPFAM" id="SSF53098">
    <property type="entry name" value="Ribonuclease H-like"/>
    <property type="match status" value="1"/>
</dbReference>
<protein>
    <recommendedName>
        <fullName evidence="3">3'-5' exonuclease domain-containing protein</fullName>
    </recommendedName>
</protein>
<dbReference type="Proteomes" id="UP000799423">
    <property type="component" value="Unassembled WGS sequence"/>
</dbReference>
<dbReference type="InterPro" id="IPR012337">
    <property type="entry name" value="RNaseH-like_sf"/>
</dbReference>
<name>A0A6A7B8Z3_9PLEO</name>
<reference evidence="1" key="1">
    <citation type="submission" date="2020-01" db="EMBL/GenBank/DDBJ databases">
        <authorList>
            <consortium name="DOE Joint Genome Institute"/>
            <person name="Haridas S."/>
            <person name="Albert R."/>
            <person name="Binder M."/>
            <person name="Bloem J."/>
            <person name="Labutti K."/>
            <person name="Salamov A."/>
            <person name="Andreopoulos B."/>
            <person name="Baker S.E."/>
            <person name="Barry K."/>
            <person name="Bills G."/>
            <person name="Bluhm B.H."/>
            <person name="Cannon C."/>
            <person name="Castanera R."/>
            <person name="Culley D.E."/>
            <person name="Daum C."/>
            <person name="Ezra D."/>
            <person name="Gonzalez J.B."/>
            <person name="Henrissat B."/>
            <person name="Kuo A."/>
            <person name="Liang C."/>
            <person name="Lipzen A."/>
            <person name="Lutzoni F."/>
            <person name="Magnuson J."/>
            <person name="Mondo S."/>
            <person name="Nolan M."/>
            <person name="Ohm R."/>
            <person name="Pangilinan J."/>
            <person name="Park H.-J."/>
            <person name="Ramirez L."/>
            <person name="Alfaro M."/>
            <person name="Sun H."/>
            <person name="Tritt A."/>
            <person name="Yoshinaga Y."/>
            <person name="Zwiers L.-H."/>
            <person name="Turgeon B.G."/>
            <person name="Goodwin S.B."/>
            <person name="Spatafora J.W."/>
            <person name="Crous P.W."/>
            <person name="Grigoriev I.V."/>
        </authorList>
    </citation>
    <scope>NUCLEOTIDE SEQUENCE</scope>
    <source>
        <strain evidence="1">IPT5</strain>
    </source>
</reference>
<feature type="non-terminal residue" evidence="1">
    <location>
        <position position="210"/>
    </location>
</feature>
<dbReference type="Gene3D" id="3.30.420.10">
    <property type="entry name" value="Ribonuclease H-like superfamily/Ribonuclease H"/>
    <property type="match status" value="1"/>
</dbReference>
<dbReference type="EMBL" id="MU006300">
    <property type="protein sequence ID" value="KAF2851951.1"/>
    <property type="molecule type" value="Genomic_DNA"/>
</dbReference>